<evidence type="ECO:0008006" key="3">
    <source>
        <dbReference type="Google" id="ProtNLM"/>
    </source>
</evidence>
<keyword evidence="2" id="KW-1185">Reference proteome</keyword>
<proteinExistence type="predicted"/>
<gene>
    <name evidence="1" type="ORF">GcM3_184040</name>
</gene>
<comment type="caution">
    <text evidence="1">The sequence shown here is derived from an EMBL/GenBank/DDBJ whole genome shotgun (WGS) entry which is preliminary data.</text>
</comment>
<dbReference type="EMBL" id="MCBQ01018460">
    <property type="protein sequence ID" value="RKF58052.1"/>
    <property type="molecule type" value="Genomic_DNA"/>
</dbReference>
<accession>A0A420HKU7</accession>
<protein>
    <recommendedName>
        <fullName evidence="3">Integrase and RNaseH domain-containing protein</fullName>
    </recommendedName>
</protein>
<reference evidence="1 2" key="1">
    <citation type="journal article" date="2018" name="BMC Genomics">
        <title>Comparative genome analyses reveal sequence features reflecting distinct modes of host-adaptation between dicot and monocot powdery mildew.</title>
        <authorList>
            <person name="Wu Y."/>
            <person name="Ma X."/>
            <person name="Pan Z."/>
            <person name="Kale S.D."/>
            <person name="Song Y."/>
            <person name="King H."/>
            <person name="Zhang Q."/>
            <person name="Presley C."/>
            <person name="Deng X."/>
            <person name="Wei C.I."/>
            <person name="Xiao S."/>
        </authorList>
    </citation>
    <scope>NUCLEOTIDE SEQUENCE [LARGE SCALE GENOMIC DNA]</scope>
    <source>
        <strain evidence="1">UMSG3</strain>
    </source>
</reference>
<name>A0A420HKU7_9PEZI</name>
<sequence length="197" mass="23240">MVPPAPLQSQQILPISEKTSLGYQPTVPPVENFKPLLTGIDPEDQNRRSNVQKEWFNHQFPPSGRRMDPVVPQHQPPNNRLYQEQPKNRTAQIQWYDQFLDQKLRIFFDFCQNFGVHEQQFHIVFPAMLKDEAHEYYYDNLAEQGLSFMEMCSRLKMHFETEERKYELLNQSYDLSLVSHKEEPGIINSGMFSTASF</sequence>
<organism evidence="1 2">
    <name type="scientific">Golovinomyces cichoracearum</name>
    <dbReference type="NCBI Taxonomy" id="62708"/>
    <lineage>
        <taxon>Eukaryota</taxon>
        <taxon>Fungi</taxon>
        <taxon>Dikarya</taxon>
        <taxon>Ascomycota</taxon>
        <taxon>Pezizomycotina</taxon>
        <taxon>Leotiomycetes</taxon>
        <taxon>Erysiphales</taxon>
        <taxon>Erysiphaceae</taxon>
        <taxon>Golovinomyces</taxon>
    </lineage>
</organism>
<dbReference type="AlphaFoldDB" id="A0A420HKU7"/>
<evidence type="ECO:0000313" key="2">
    <source>
        <dbReference type="Proteomes" id="UP000283383"/>
    </source>
</evidence>
<evidence type="ECO:0000313" key="1">
    <source>
        <dbReference type="EMBL" id="RKF58052.1"/>
    </source>
</evidence>
<dbReference type="Proteomes" id="UP000283383">
    <property type="component" value="Unassembled WGS sequence"/>
</dbReference>